<dbReference type="SMART" id="SM00758">
    <property type="entry name" value="PA14"/>
    <property type="match status" value="1"/>
</dbReference>
<proteinExistence type="inferred from homology"/>
<evidence type="ECO:0000256" key="7">
    <source>
        <dbReference type="ARBA" id="ARBA00023034"/>
    </source>
</evidence>
<dbReference type="InterPro" id="IPR008428">
    <property type="entry name" value="Chond_GalNAc"/>
</dbReference>
<dbReference type="Proteomes" id="UP001044222">
    <property type="component" value="Chromosome 7"/>
</dbReference>
<dbReference type="InterPro" id="IPR037524">
    <property type="entry name" value="PA14/GLEYA"/>
</dbReference>
<comment type="caution">
    <text evidence="12">The sequence shown here is derived from an EMBL/GenBank/DDBJ whole genome shotgun (WGS) entry which is preliminary data.</text>
</comment>
<dbReference type="Pfam" id="PF07691">
    <property type="entry name" value="PA14"/>
    <property type="match status" value="1"/>
</dbReference>
<evidence type="ECO:0000256" key="9">
    <source>
        <dbReference type="RuleBase" id="RU364016"/>
    </source>
</evidence>
<evidence type="ECO:0000259" key="11">
    <source>
        <dbReference type="PROSITE" id="PS51820"/>
    </source>
</evidence>
<sequence length="1056" mass="120755">MLKKMRTFFFPFKKLRRNVKYLLFVAVLMTGVLAAYLEFVATTNTWNDNIQFSPWNEVNPYKHEGERESGRARGKGRPWESSFVPQPWRPEYKGQANLHIFEDWCGGSVAQLRKNLHYPLYPHSRTTVKKLAVTPRWTNYGLRIFGYLHPHTDGKYLFAVASDDNSEFWLSSDESPLNVRLLALVGKTGTEWTAPGEFGKYASQTSHPVELKSSERYYFEIIHKQNEQGTDHVEVAWQMYPDGLRFDLIGSKHISLYTIGGQPRTDGGEGAGRRARGSGHGADMLREDRRDSLHQLPLIDEAYLDKLLPDCIYRPSYIIKGFPLLRYQGLQFVYMSYIYPNDYTRLTHMETENKCFYHSNPQYIKRNGFYRYMKLDVPEGFEDGRVPWDNRAFDELEDSIRYEDVPEEDSEGEGVEDGAEERSNDLPDYGDDYDDYTFKRRRKLFSALPADGPELPKKRKRRDKASVREEVPAQLPEVDQREDPEVKVQRRKKSRRKSEIDPNEVPVPIPHGLLPVGNNASQLERARQGKRAVAVPARGMNAAQVEHHLVAGGPNDNIGQALEKPRSGKNRTLHRDRERRAPVPAARLAVPSQAPQVPPENHPRPRARAFVTAPQSEIRDGAVGRDRMPVGRELAGTGEGEEVGVGEGEPGASDLREDAGGLWKLEEDAEEYDEDGRKYEATEPAVAFDPEVNWGQTFEVNPLDFHSLRSDWIDLSCNVSGNLLLKPEDALDLAQRFMSKLEQRHPGRFSLLQVVNVEKRVDPSYGGRYLLELELQEQGGGRVRLSRYVYLLQRRGRPRALGHGRAPPELVLCSPRGFAWNPRHHRPLHRPRSGAAASPPLTHNALFPSARVKNQARWVRQFILDMEQLYRDTGDGNFNIIITDYSSTDMDVEQELKSSSLPRYQYVKLSGNFERSAGLQAGIDLITDDHSIVFLCDLHIHFPQFIVDSIRKHCVEGRMAYAPIVLRLDCGATPLEPNGFWEVNGFGLLGIYKSDLDAAGGMNTKEFRDRWGGEDWELLDRILQAGLEVERIYLRNFMHHYHSKRGMWNRQPRKGA</sequence>
<keyword evidence="8" id="KW-0472">Membrane</keyword>
<evidence type="ECO:0000256" key="2">
    <source>
        <dbReference type="ARBA" id="ARBA00009239"/>
    </source>
</evidence>
<keyword evidence="7 9" id="KW-0333">Golgi apparatus</keyword>
<keyword evidence="13" id="KW-1185">Reference proteome</keyword>
<organism evidence="12 13">
    <name type="scientific">Anguilla anguilla</name>
    <name type="common">European freshwater eel</name>
    <name type="synonym">Muraena anguilla</name>
    <dbReference type="NCBI Taxonomy" id="7936"/>
    <lineage>
        <taxon>Eukaryota</taxon>
        <taxon>Metazoa</taxon>
        <taxon>Chordata</taxon>
        <taxon>Craniata</taxon>
        <taxon>Vertebrata</taxon>
        <taxon>Euteleostomi</taxon>
        <taxon>Actinopterygii</taxon>
        <taxon>Neopterygii</taxon>
        <taxon>Teleostei</taxon>
        <taxon>Anguilliformes</taxon>
        <taxon>Anguillidae</taxon>
        <taxon>Anguilla</taxon>
    </lineage>
</organism>
<dbReference type="InterPro" id="IPR051227">
    <property type="entry name" value="CS_glycosyltransferase"/>
</dbReference>
<dbReference type="EC" id="2.4.1.244" evidence="9"/>
<evidence type="ECO:0000313" key="12">
    <source>
        <dbReference type="EMBL" id="KAG5846096.1"/>
    </source>
</evidence>
<feature type="compositionally biased region" description="Acidic residues" evidence="10">
    <location>
        <begin position="405"/>
        <end position="419"/>
    </location>
</feature>
<gene>
    <name evidence="12" type="ORF">ANANG_G00146120</name>
</gene>
<feature type="region of interest" description="Disordered" evidence="10">
    <location>
        <begin position="62"/>
        <end position="81"/>
    </location>
</feature>
<evidence type="ECO:0000256" key="5">
    <source>
        <dbReference type="ARBA" id="ARBA00022968"/>
    </source>
</evidence>
<dbReference type="GO" id="GO:0033842">
    <property type="term" value="F:N-acetyl-beta-glucosaminyl-derivative 4-beta-N-acetylgalactosaminyltransferase activity"/>
    <property type="evidence" value="ECO:0007669"/>
    <property type="project" value="UniProtKB-EC"/>
</dbReference>
<name>A0A9D3MDG6_ANGAN</name>
<evidence type="ECO:0000256" key="8">
    <source>
        <dbReference type="ARBA" id="ARBA00023136"/>
    </source>
</evidence>
<dbReference type="Gene3D" id="3.90.550.10">
    <property type="entry name" value="Spore Coat Polysaccharide Biosynthesis Protein SpsA, Chain A"/>
    <property type="match status" value="1"/>
</dbReference>
<dbReference type="InterPro" id="IPR011658">
    <property type="entry name" value="PA14_dom"/>
</dbReference>
<dbReference type="GO" id="GO:0032580">
    <property type="term" value="C:Golgi cisterna membrane"/>
    <property type="evidence" value="ECO:0007669"/>
    <property type="project" value="UniProtKB-SubCell"/>
</dbReference>
<evidence type="ECO:0000313" key="13">
    <source>
        <dbReference type="Proteomes" id="UP001044222"/>
    </source>
</evidence>
<keyword evidence="6" id="KW-1133">Transmembrane helix</keyword>
<protein>
    <recommendedName>
        <fullName evidence="9">Beta-1,4-N-acetylgalactosaminyltransferase</fullName>
        <ecNumber evidence="9">2.4.1.244</ecNumber>
    </recommendedName>
</protein>
<dbReference type="EMBL" id="JAFIRN010000007">
    <property type="protein sequence ID" value="KAG5846096.1"/>
    <property type="molecule type" value="Genomic_DNA"/>
</dbReference>
<comment type="catalytic activity">
    <reaction evidence="9">
        <text>an N-acetyl-beta-D-glucosaminyl derivative + UDP-N-acetyl-alpha-D-galactosamine = an N-acetyl-beta-D-galactosaminyl-(1-&gt;4)-N-acetyl-beta-D-glucosaminyl derivative + UDP + H(+)</text>
        <dbReference type="Rhea" id="RHEA:20493"/>
        <dbReference type="ChEBI" id="CHEBI:15378"/>
        <dbReference type="ChEBI" id="CHEBI:58223"/>
        <dbReference type="ChEBI" id="CHEBI:61631"/>
        <dbReference type="ChEBI" id="CHEBI:67138"/>
        <dbReference type="ChEBI" id="CHEBI:138027"/>
        <dbReference type="EC" id="2.4.1.244"/>
    </reaction>
</comment>
<keyword evidence="5 9" id="KW-0735">Signal-anchor</keyword>
<reference evidence="12" key="1">
    <citation type="submission" date="2021-01" db="EMBL/GenBank/DDBJ databases">
        <title>A chromosome-scale assembly of European eel, Anguilla anguilla.</title>
        <authorList>
            <person name="Henkel C."/>
            <person name="Jong-Raadsen S.A."/>
            <person name="Dufour S."/>
            <person name="Weltzien F.-A."/>
            <person name="Palstra A.P."/>
            <person name="Pelster B."/>
            <person name="Spaink H.P."/>
            <person name="Van Den Thillart G.E."/>
            <person name="Jansen H."/>
            <person name="Zahm M."/>
            <person name="Klopp C."/>
            <person name="Cedric C."/>
            <person name="Louis A."/>
            <person name="Berthelot C."/>
            <person name="Parey E."/>
            <person name="Roest Crollius H."/>
            <person name="Montfort J."/>
            <person name="Robinson-Rechavi M."/>
            <person name="Bucao C."/>
            <person name="Bouchez O."/>
            <person name="Gislard M."/>
            <person name="Lluch J."/>
            <person name="Milhes M."/>
            <person name="Lampietro C."/>
            <person name="Lopez Roques C."/>
            <person name="Donnadieu C."/>
            <person name="Braasch I."/>
            <person name="Desvignes T."/>
            <person name="Postlethwait J."/>
            <person name="Bobe J."/>
            <person name="Guiguen Y."/>
            <person name="Dirks R."/>
        </authorList>
    </citation>
    <scope>NUCLEOTIDE SEQUENCE</scope>
    <source>
        <strain evidence="12">Tag_6206</strain>
        <tissue evidence="12">Liver</tissue>
    </source>
</reference>
<feature type="compositionally biased region" description="Basic and acidic residues" evidence="10">
    <location>
        <begin position="478"/>
        <end position="488"/>
    </location>
</feature>
<feature type="domain" description="PA14" evidence="11">
    <location>
        <begin position="91"/>
        <end position="251"/>
    </location>
</feature>
<evidence type="ECO:0000256" key="3">
    <source>
        <dbReference type="ARBA" id="ARBA00022679"/>
    </source>
</evidence>
<feature type="region of interest" description="Disordered" evidence="10">
    <location>
        <begin position="449"/>
        <end position="517"/>
    </location>
</feature>
<evidence type="ECO:0000256" key="10">
    <source>
        <dbReference type="SAM" id="MobiDB-lite"/>
    </source>
</evidence>
<dbReference type="AlphaFoldDB" id="A0A9D3MDG6"/>
<dbReference type="Pfam" id="PF05679">
    <property type="entry name" value="CHGN"/>
    <property type="match status" value="1"/>
</dbReference>
<dbReference type="PANTHER" id="PTHR12369">
    <property type="entry name" value="CHONDROITIN SYNTHASE"/>
    <property type="match status" value="1"/>
</dbReference>
<feature type="region of interest" description="Disordered" evidence="10">
    <location>
        <begin position="399"/>
        <end position="433"/>
    </location>
</feature>
<keyword evidence="3 9" id="KW-0808">Transferase</keyword>
<keyword evidence="4" id="KW-0812">Transmembrane</keyword>
<feature type="region of interest" description="Disordered" evidence="10">
    <location>
        <begin position="550"/>
        <end position="582"/>
    </location>
</feature>
<evidence type="ECO:0000256" key="6">
    <source>
        <dbReference type="ARBA" id="ARBA00022989"/>
    </source>
</evidence>
<dbReference type="PANTHER" id="PTHR12369:SF15">
    <property type="entry name" value="BETA-1,4-N-ACETYLGALACTOSAMINYLTRANSFERASE 3"/>
    <property type="match status" value="1"/>
</dbReference>
<accession>A0A9D3MDG6</accession>
<dbReference type="InterPro" id="IPR029044">
    <property type="entry name" value="Nucleotide-diphossugar_trans"/>
</dbReference>
<comment type="subcellular location">
    <subcellularLocation>
        <location evidence="1 9">Golgi apparatus</location>
        <location evidence="1 9">Golgi stack membrane</location>
        <topology evidence="1 9">Single-pass type II membrane protein</topology>
    </subcellularLocation>
</comment>
<evidence type="ECO:0000256" key="4">
    <source>
        <dbReference type="ARBA" id="ARBA00022692"/>
    </source>
</evidence>
<feature type="compositionally biased region" description="Basic and acidic residues" evidence="10">
    <location>
        <begin position="62"/>
        <end position="71"/>
    </location>
</feature>
<evidence type="ECO:0000256" key="1">
    <source>
        <dbReference type="ARBA" id="ARBA00004447"/>
    </source>
</evidence>
<comment type="function">
    <text evidence="9">Transfers N-acetylgalactosamine (GalNAc) from UDP-GalNAc to N-acetylglucosamine-beta-benzyl with a beta-1,4-linkage to form N,N'-diacetyllactosediamine, GalNAc-beta-1,4-GlcNAc structures in N-linked glycans and probably O-linked glycans.</text>
</comment>
<dbReference type="PROSITE" id="PS51820">
    <property type="entry name" value="PA14"/>
    <property type="match status" value="1"/>
</dbReference>
<comment type="similarity">
    <text evidence="2 9">Belongs to the chondroitin N-acetylgalactosaminyltransferase family.</text>
</comment>
<dbReference type="SUPFAM" id="SSF53448">
    <property type="entry name" value="Nucleotide-diphospho-sugar transferases"/>
    <property type="match status" value="1"/>
</dbReference>
<feature type="region of interest" description="Disordered" evidence="10">
    <location>
        <begin position="263"/>
        <end position="286"/>
    </location>
</feature>